<comment type="caution">
    <text evidence="2">The sequence shown here is derived from an EMBL/GenBank/DDBJ whole genome shotgun (WGS) entry which is preliminary data.</text>
</comment>
<gene>
    <name evidence="2" type="ORF">RCL2_001307800</name>
</gene>
<name>A0A8H3QM50_9GLOM</name>
<feature type="signal peptide" evidence="1">
    <location>
        <begin position="1"/>
        <end position="26"/>
    </location>
</feature>
<dbReference type="Proteomes" id="UP000615446">
    <property type="component" value="Unassembled WGS sequence"/>
</dbReference>
<reference evidence="2" key="1">
    <citation type="submission" date="2019-10" db="EMBL/GenBank/DDBJ databases">
        <title>Conservation and host-specific expression of non-tandemly repeated heterogenous ribosome RNA gene in arbuscular mycorrhizal fungi.</title>
        <authorList>
            <person name="Maeda T."/>
            <person name="Kobayashi Y."/>
            <person name="Nakagawa T."/>
            <person name="Ezawa T."/>
            <person name="Yamaguchi K."/>
            <person name="Bino T."/>
            <person name="Nishimoto Y."/>
            <person name="Shigenobu S."/>
            <person name="Kawaguchi M."/>
        </authorList>
    </citation>
    <scope>NUCLEOTIDE SEQUENCE</scope>
    <source>
        <strain evidence="2">HR1</strain>
    </source>
</reference>
<evidence type="ECO:0000256" key="1">
    <source>
        <dbReference type="SAM" id="SignalP"/>
    </source>
</evidence>
<accession>A0A8H3QM50</accession>
<feature type="chain" id="PRO_5034756919" evidence="1">
    <location>
        <begin position="27"/>
        <end position="127"/>
    </location>
</feature>
<keyword evidence="1" id="KW-0732">Signal</keyword>
<evidence type="ECO:0000313" key="3">
    <source>
        <dbReference type="Proteomes" id="UP000615446"/>
    </source>
</evidence>
<evidence type="ECO:0000313" key="2">
    <source>
        <dbReference type="EMBL" id="GES86000.1"/>
    </source>
</evidence>
<protein>
    <submittedName>
        <fullName evidence="2">Proline-rich protein</fullName>
    </submittedName>
</protein>
<sequence length="127" mass="13749">MSQLKMKILLVTVFIAILAFATISYAADAAVRKANAADAEALQKKFDTFTENTPCTPNQTACIKGAFAKCTVVQENGKFVNKFSIQPCNGANLQCFVLPLVNSRGTSLVCTTKADRDARIEQAKKNL</sequence>
<dbReference type="AlphaFoldDB" id="A0A8H3QM50"/>
<dbReference type="OrthoDB" id="2362516at2759"/>
<proteinExistence type="predicted"/>
<dbReference type="EMBL" id="BLAL01000160">
    <property type="protein sequence ID" value="GES86000.1"/>
    <property type="molecule type" value="Genomic_DNA"/>
</dbReference>
<organism evidence="2 3">
    <name type="scientific">Rhizophagus clarus</name>
    <dbReference type="NCBI Taxonomy" id="94130"/>
    <lineage>
        <taxon>Eukaryota</taxon>
        <taxon>Fungi</taxon>
        <taxon>Fungi incertae sedis</taxon>
        <taxon>Mucoromycota</taxon>
        <taxon>Glomeromycotina</taxon>
        <taxon>Glomeromycetes</taxon>
        <taxon>Glomerales</taxon>
        <taxon>Glomeraceae</taxon>
        <taxon>Rhizophagus</taxon>
    </lineage>
</organism>